<keyword evidence="2" id="KW-1185">Reference proteome</keyword>
<protein>
    <submittedName>
        <fullName evidence="1">Uncharacterized protein</fullName>
    </submittedName>
</protein>
<sequence>MDKHEKSKLTTIDEGRKCPSHHYCLISNLKVGLIFINLQIKGVDVKAKHLETMDFRDGCKNECVRLLGSKGLLYFEYVFMLLSLGSAREVFSSAPSQGVIYVQLLQNLKIFIQVHVRCLVKCLTEAILHFLPLFMTLANTTLGW</sequence>
<name>A0AAU9LSG8_9ASTR</name>
<reference evidence="1 2" key="1">
    <citation type="submission" date="2022-01" db="EMBL/GenBank/DDBJ databases">
        <authorList>
            <person name="Xiong W."/>
            <person name="Schranz E."/>
        </authorList>
    </citation>
    <scope>NUCLEOTIDE SEQUENCE [LARGE SCALE GENOMIC DNA]</scope>
</reference>
<dbReference type="Proteomes" id="UP001157418">
    <property type="component" value="Unassembled WGS sequence"/>
</dbReference>
<organism evidence="1 2">
    <name type="scientific">Lactuca virosa</name>
    <dbReference type="NCBI Taxonomy" id="75947"/>
    <lineage>
        <taxon>Eukaryota</taxon>
        <taxon>Viridiplantae</taxon>
        <taxon>Streptophyta</taxon>
        <taxon>Embryophyta</taxon>
        <taxon>Tracheophyta</taxon>
        <taxon>Spermatophyta</taxon>
        <taxon>Magnoliopsida</taxon>
        <taxon>eudicotyledons</taxon>
        <taxon>Gunneridae</taxon>
        <taxon>Pentapetalae</taxon>
        <taxon>asterids</taxon>
        <taxon>campanulids</taxon>
        <taxon>Asterales</taxon>
        <taxon>Asteraceae</taxon>
        <taxon>Cichorioideae</taxon>
        <taxon>Cichorieae</taxon>
        <taxon>Lactucinae</taxon>
        <taxon>Lactuca</taxon>
    </lineage>
</organism>
<dbReference type="EMBL" id="CAKMRJ010000002">
    <property type="protein sequence ID" value="CAH1416251.1"/>
    <property type="molecule type" value="Genomic_DNA"/>
</dbReference>
<dbReference type="AlphaFoldDB" id="A0AAU9LSG8"/>
<proteinExistence type="predicted"/>
<comment type="caution">
    <text evidence="1">The sequence shown here is derived from an EMBL/GenBank/DDBJ whole genome shotgun (WGS) entry which is preliminary data.</text>
</comment>
<evidence type="ECO:0000313" key="1">
    <source>
        <dbReference type="EMBL" id="CAH1416251.1"/>
    </source>
</evidence>
<accession>A0AAU9LSG8</accession>
<evidence type="ECO:0000313" key="2">
    <source>
        <dbReference type="Proteomes" id="UP001157418"/>
    </source>
</evidence>
<gene>
    <name evidence="1" type="ORF">LVIROSA_LOCUS4029</name>
</gene>